<name>A0ACC1XPN1_MELAZ</name>
<dbReference type="Proteomes" id="UP001164539">
    <property type="component" value="Chromosome 8"/>
</dbReference>
<organism evidence="1 2">
    <name type="scientific">Melia azedarach</name>
    <name type="common">Chinaberry tree</name>
    <dbReference type="NCBI Taxonomy" id="155640"/>
    <lineage>
        <taxon>Eukaryota</taxon>
        <taxon>Viridiplantae</taxon>
        <taxon>Streptophyta</taxon>
        <taxon>Embryophyta</taxon>
        <taxon>Tracheophyta</taxon>
        <taxon>Spermatophyta</taxon>
        <taxon>Magnoliopsida</taxon>
        <taxon>eudicotyledons</taxon>
        <taxon>Gunneridae</taxon>
        <taxon>Pentapetalae</taxon>
        <taxon>rosids</taxon>
        <taxon>malvids</taxon>
        <taxon>Sapindales</taxon>
        <taxon>Meliaceae</taxon>
        <taxon>Melia</taxon>
    </lineage>
</organism>
<reference evidence="1 2" key="1">
    <citation type="journal article" date="2023" name="Science">
        <title>Complex scaffold remodeling in plant triterpene biosynthesis.</title>
        <authorList>
            <person name="De La Pena R."/>
            <person name="Hodgson H."/>
            <person name="Liu J.C."/>
            <person name="Stephenson M.J."/>
            <person name="Martin A.C."/>
            <person name="Owen C."/>
            <person name="Harkess A."/>
            <person name="Leebens-Mack J."/>
            <person name="Jimenez L.E."/>
            <person name="Osbourn A."/>
            <person name="Sattely E.S."/>
        </authorList>
    </citation>
    <scope>NUCLEOTIDE SEQUENCE [LARGE SCALE GENOMIC DNA]</scope>
    <source>
        <strain evidence="2">cv. JPN11</strain>
        <tissue evidence="1">Leaf</tissue>
    </source>
</reference>
<keyword evidence="2" id="KW-1185">Reference proteome</keyword>
<evidence type="ECO:0000313" key="1">
    <source>
        <dbReference type="EMBL" id="KAJ4713283.1"/>
    </source>
</evidence>
<accession>A0ACC1XPN1</accession>
<gene>
    <name evidence="1" type="ORF">OWV82_015398</name>
</gene>
<comment type="caution">
    <text evidence="1">The sequence shown here is derived from an EMBL/GenBank/DDBJ whole genome shotgun (WGS) entry which is preliminary data.</text>
</comment>
<dbReference type="EMBL" id="CM051401">
    <property type="protein sequence ID" value="KAJ4713283.1"/>
    <property type="molecule type" value="Genomic_DNA"/>
</dbReference>
<proteinExistence type="predicted"/>
<sequence length="361" mass="40885">MLNMNYSGDGYPGNWMRICDKCKAAVSILYCPTDSAYLCNSCDELIHPANSMASLHQRVWIFTACENEPTAFTCETDAVPFRVSCDADINLANKPAHDLVQVAEPSLSSLPYTTSSTYLEELADTMLDTPNEITAPTTEEVDQDEADSWLLLEPEPDNNNNQTNSGFTFSEELDESFSIVEHNSCTENQYQDLNNQQQLYCAYPGDNGTDGIVPVQSSEVKEQEKRNVYFNREYEASKAASMNTPSSSHIVPMSGILSKEIISNISSSYTRYPQGTTNFFPNFSFLMPLQFASVNREEKVLRYREKKKARKFEKKIRYASRKAYAEVRPRVKGKFARKTETDFELDEIFSTESDYGIVPSY</sequence>
<evidence type="ECO:0000313" key="2">
    <source>
        <dbReference type="Proteomes" id="UP001164539"/>
    </source>
</evidence>
<protein>
    <submittedName>
        <fullName evidence="1">CONSTANS-like protein</fullName>
    </submittedName>
</protein>